<dbReference type="EMBL" id="LEKV01004378">
    <property type="protein sequence ID" value="KVH95751.1"/>
    <property type="molecule type" value="Genomic_DNA"/>
</dbReference>
<dbReference type="Gene3D" id="2.30.280.10">
    <property type="entry name" value="SRA-YDG"/>
    <property type="match status" value="2"/>
</dbReference>
<feature type="compositionally biased region" description="Acidic residues" evidence="14">
    <location>
        <begin position="1349"/>
        <end position="1358"/>
    </location>
</feature>
<dbReference type="Pfam" id="PF13445">
    <property type="entry name" value="zf-RING_UBOX"/>
    <property type="match status" value="2"/>
</dbReference>
<dbReference type="FunFam" id="3.30.40.10:FF:000665">
    <property type="entry name" value="Predicted protein"/>
    <property type="match status" value="2"/>
</dbReference>
<dbReference type="PROSITE" id="PS50089">
    <property type="entry name" value="ZF_RING_2"/>
    <property type="match status" value="4"/>
</dbReference>
<feature type="compositionally biased region" description="Basic and acidic residues" evidence="14">
    <location>
        <begin position="116"/>
        <end position="125"/>
    </location>
</feature>
<dbReference type="CDD" id="cd23138">
    <property type="entry name" value="RING-HC_ORTHRUS_rpt1"/>
    <property type="match status" value="2"/>
</dbReference>
<evidence type="ECO:0000256" key="1">
    <source>
        <dbReference type="ARBA" id="ARBA00000900"/>
    </source>
</evidence>
<evidence type="ECO:0000256" key="6">
    <source>
        <dbReference type="ARBA" id="ARBA00022771"/>
    </source>
</evidence>
<accession>A0A103XRW2</accession>
<dbReference type="SMART" id="SM00466">
    <property type="entry name" value="SRA"/>
    <property type="match status" value="2"/>
</dbReference>
<dbReference type="GO" id="GO:0016567">
    <property type="term" value="P:protein ubiquitination"/>
    <property type="evidence" value="ECO:0007669"/>
    <property type="project" value="UniProtKB-UniPathway"/>
</dbReference>
<dbReference type="SMART" id="SM00249">
    <property type="entry name" value="PHD"/>
    <property type="match status" value="2"/>
</dbReference>
<dbReference type="Gramene" id="KVH95751">
    <property type="protein sequence ID" value="KVH95751"/>
    <property type="gene ID" value="Ccrd_002196"/>
</dbReference>
<feature type="compositionally biased region" description="Basic and acidic residues" evidence="14">
    <location>
        <begin position="482"/>
        <end position="494"/>
    </location>
</feature>
<keyword evidence="9" id="KW-0156">Chromatin regulator</keyword>
<feature type="compositionally biased region" description="Basic and acidic residues" evidence="14">
    <location>
        <begin position="857"/>
        <end position="868"/>
    </location>
</feature>
<dbReference type="Proteomes" id="UP000243975">
    <property type="component" value="Unassembled WGS sequence"/>
</dbReference>
<evidence type="ECO:0000313" key="17">
    <source>
        <dbReference type="EMBL" id="KVH95751.1"/>
    </source>
</evidence>
<keyword evidence="7" id="KW-0833">Ubl conjugation pathway</keyword>
<feature type="region of interest" description="Disordered" evidence="14">
    <location>
        <begin position="1432"/>
        <end position="1533"/>
    </location>
</feature>
<evidence type="ECO:0000259" key="16">
    <source>
        <dbReference type="PROSITE" id="PS51015"/>
    </source>
</evidence>
<dbReference type="InterPro" id="IPR017907">
    <property type="entry name" value="Znf_RING_CS"/>
</dbReference>
<dbReference type="FunFam" id="2.30.280.10:FF:000002">
    <property type="entry name" value="E3 ubiquitin-protein ligase ORTHRUS 2"/>
    <property type="match status" value="2"/>
</dbReference>
<dbReference type="EC" id="2.3.2.27" evidence="3"/>
<dbReference type="InterPro" id="IPR001965">
    <property type="entry name" value="Znf_PHD"/>
</dbReference>
<keyword evidence="18" id="KW-1185">Reference proteome</keyword>
<dbReference type="Pfam" id="PF13920">
    <property type="entry name" value="zf-C3HC4_3"/>
    <property type="match status" value="2"/>
</dbReference>
<feature type="domain" description="RING-type" evidence="15">
    <location>
        <begin position="145"/>
        <end position="184"/>
    </location>
</feature>
<keyword evidence="5" id="KW-0479">Metal-binding</keyword>
<dbReference type="PANTHER" id="PTHR14140">
    <property type="entry name" value="E3 UBIQUITIN-PROTEIN LIGASE UHRF-RELATED"/>
    <property type="match status" value="1"/>
</dbReference>
<organism evidence="17 18">
    <name type="scientific">Cynara cardunculus var. scolymus</name>
    <name type="common">Globe artichoke</name>
    <name type="synonym">Cynara scolymus</name>
    <dbReference type="NCBI Taxonomy" id="59895"/>
    <lineage>
        <taxon>Eukaryota</taxon>
        <taxon>Viridiplantae</taxon>
        <taxon>Streptophyta</taxon>
        <taxon>Embryophyta</taxon>
        <taxon>Tracheophyta</taxon>
        <taxon>Spermatophyta</taxon>
        <taxon>Magnoliopsida</taxon>
        <taxon>eudicotyledons</taxon>
        <taxon>Gunneridae</taxon>
        <taxon>Pentapetalae</taxon>
        <taxon>asterids</taxon>
        <taxon>campanulids</taxon>
        <taxon>Asterales</taxon>
        <taxon>Asteraceae</taxon>
        <taxon>Carduoideae</taxon>
        <taxon>Cardueae</taxon>
        <taxon>Carduinae</taxon>
        <taxon>Cynara</taxon>
    </lineage>
</organism>
<evidence type="ECO:0000256" key="7">
    <source>
        <dbReference type="ARBA" id="ARBA00022786"/>
    </source>
</evidence>
<evidence type="ECO:0000256" key="5">
    <source>
        <dbReference type="ARBA" id="ARBA00022723"/>
    </source>
</evidence>
<evidence type="ECO:0000256" key="4">
    <source>
        <dbReference type="ARBA" id="ARBA00022679"/>
    </source>
</evidence>
<feature type="region of interest" description="Disordered" evidence="14">
    <location>
        <begin position="482"/>
        <end position="502"/>
    </location>
</feature>
<comment type="catalytic activity">
    <reaction evidence="1">
        <text>S-ubiquitinyl-[E2 ubiquitin-conjugating enzyme]-L-cysteine + [acceptor protein]-L-lysine = [E2 ubiquitin-conjugating enzyme]-L-cysteine + N(6)-ubiquitinyl-[acceptor protein]-L-lysine.</text>
        <dbReference type="EC" id="2.3.2.27"/>
    </reaction>
</comment>
<dbReference type="InterPro" id="IPR013083">
    <property type="entry name" value="Znf_RING/FYVE/PHD"/>
</dbReference>
<dbReference type="SMART" id="SM00184">
    <property type="entry name" value="RING"/>
    <property type="match status" value="6"/>
</dbReference>
<dbReference type="SUPFAM" id="SSF88697">
    <property type="entry name" value="PUA domain-like"/>
    <property type="match status" value="2"/>
</dbReference>
<feature type="domain" description="RING-type" evidence="15">
    <location>
        <begin position="517"/>
        <end position="575"/>
    </location>
</feature>
<evidence type="ECO:0000256" key="3">
    <source>
        <dbReference type="ARBA" id="ARBA00012483"/>
    </source>
</evidence>
<dbReference type="PROSITE" id="PS00518">
    <property type="entry name" value="ZF_RING_1"/>
    <property type="match status" value="2"/>
</dbReference>
<feature type="domain" description="RING-type" evidence="15">
    <location>
        <begin position="1258"/>
        <end position="1316"/>
    </location>
</feature>
<evidence type="ECO:0000256" key="13">
    <source>
        <dbReference type="PROSITE-ProRule" id="PRU00358"/>
    </source>
</evidence>
<reference evidence="17 18" key="1">
    <citation type="journal article" date="2016" name="Sci. Rep.">
        <title>The genome sequence of the outbreeding globe artichoke constructed de novo incorporating a phase-aware low-pass sequencing strategy of F1 progeny.</title>
        <authorList>
            <person name="Scaglione D."/>
            <person name="Reyes-Chin-Wo S."/>
            <person name="Acquadro A."/>
            <person name="Froenicke L."/>
            <person name="Portis E."/>
            <person name="Beitel C."/>
            <person name="Tirone M."/>
            <person name="Mauro R."/>
            <person name="Lo Monaco A."/>
            <person name="Mauromicale G."/>
            <person name="Faccioli P."/>
            <person name="Cattivelli L."/>
            <person name="Rieseberg L."/>
            <person name="Michelmore R."/>
            <person name="Lanteri S."/>
        </authorList>
    </citation>
    <scope>NUCLEOTIDE SEQUENCE [LARGE SCALE GENOMIC DNA]</scope>
    <source>
        <strain evidence="17">2C</strain>
    </source>
</reference>
<dbReference type="PROSITE" id="PS01359">
    <property type="entry name" value="ZF_PHD_1"/>
    <property type="match status" value="1"/>
</dbReference>
<evidence type="ECO:0000256" key="10">
    <source>
        <dbReference type="ARBA" id="ARBA00023125"/>
    </source>
</evidence>
<feature type="compositionally biased region" description="Basic and acidic residues" evidence="14">
    <location>
        <begin position="704"/>
        <end position="721"/>
    </location>
</feature>
<keyword evidence="6 12" id="KW-0863">Zinc-finger</keyword>
<dbReference type="STRING" id="59895.A0A103XRW2"/>
<sequence>MAHDSDLPCDGDDRCMICKITPPVEETLTCKTCVTPWHLDCLSVRPQTLADAAQWECPDCSNLISSHPPPSAVTSGSEPSATLIAAIRVIESDASLSDQEKAKRRQQLLSGGGSDDGDKGIDAKNEIGVGGDSDVLKLLSGSFNCSFCMQLPERPVTTPCGHNFCLKCFEKWVGQGKRTCAICRTTIPPKMASQPRINSSLVIAIRMAKMTRSHAATGPPKAYNSVLNQNRPDKAYTSERAKKSGKANACSGKIFVTVPPDHFGPILAENDPERGTGVLVGETWEDRMECRQWGVHLPHVAGISGQSDYGAQSVALSGGYEDDEDHGEWFLYTGSGGRDLSGNKRTNKTQSFDQKFEKYNEALRVSCRKGYPVRVVRSHKEKRSAYAPEKGVRYDGIYRIEKCWRKPGIQGYKVCRYLFVRCDNDPAPWTSDENGDRPRPFPSIKELKNATDITERKGTPSWDYDDEKACWLWKVPAPGSRKHADNGDVEDGNRTKKVRRKTQMMSVSERLLKEFCCLICHKVMTLPLTTPCAHNFCKSCLQDTFAGQTFMKERTCEGRRALRAKKNIMKCPSCSNDISEYLQNPQVNRELMSVIESLQRQTKEMEESAVLGDEILDTDEKTDDVKDEKPEAEVKDLKPETSEAVVFQDEMNVVCDSSNDEAKGSDKREAIAKTSAVKSNKKKKAGASNNKTAEESGTTSLKPEITRMSEVTKRKIEDDGKCSSPISAGVETRSKKAKQDDDDDDDDLPCDGDGSCMICKINPPVEETLTCKTCVTPWHLNCLSARPQTLADAAQWECPDCSNLLSSHPPPSTVTSGSEPSATLIAAIRAIETDASLSDKEKAKRRQQLLSGGGSGDDDKPTDDKKEIAGGGGNDVLKLLSGSFNCSFCMQLPERPVTTPCGHNFCLKCFEKWVGQGKRTCAICRTSIPPKMASQPRINSSLVIAIRMAKMTRSNAASGPPKAYFSVLNQNRPDKAYTTERAKKPGKANACSGKIFVTVPPDHFGPILAENDPDRGMGVLVGETWEDRMECRQWGAHLPHVAGICGQSDYGAQSVALSGGYEDDEDHGEWFLYTGSGGRDLSGNKRTNKTQSFDQKFDKSNEALRVSCKKGYPVRVVRSHKEKRSAYAPEKGVRYDGIYRIEKCWRKPGIQGYKVCRYLFVRCDNDPAPWTSDEIGDRPRPLPIIKELKDATDVTERKSSPSWDYDEEKACWLWKIPPPGSRKHAESRDVEVGTNIKKVRRKTQMMSVSERLLKEFCCLICHKVMNLPLTTPCAHNFCKSCLQDTFAGQTFIKERTCEGRRTLRAQKNIMKCPSCSNDISEYLQNPQVNRELMSVIESLQRQTKEMEENVVSEEEMEETAVLGEEMSKTENSGDAIEEEKDKEPEAVAEVKELSSEADGKVEKPKAEVQDEIMEAVAVGEVIYDEAVNKSKAIAKPSPNGKPLKNKKRKAGVTVNAPNKKLHEETAILMNEDANPTGNDIKAASLKTEPSECKDKKVGEVGKEGKKTSKQKKDGDVKCSSPTGAGARTRSKKT</sequence>
<feature type="region of interest" description="Disordered" evidence="14">
    <location>
        <begin position="1349"/>
        <end position="1385"/>
    </location>
</feature>
<dbReference type="Pfam" id="PF02182">
    <property type="entry name" value="SAD_SRA"/>
    <property type="match status" value="2"/>
</dbReference>
<feature type="domain" description="YDG" evidence="16">
    <location>
        <begin position="1014"/>
        <end position="1162"/>
    </location>
</feature>
<keyword evidence="11 13" id="KW-0539">Nucleus</keyword>
<feature type="region of interest" description="Disordered" evidence="14">
    <location>
        <begin position="96"/>
        <end position="126"/>
    </location>
</feature>
<dbReference type="SUPFAM" id="SSF57903">
    <property type="entry name" value="FYVE/PHD zinc finger"/>
    <property type="match status" value="2"/>
</dbReference>
<keyword evidence="8" id="KW-0862">Zinc</keyword>
<comment type="caution">
    <text evidence="17">The sequence shown here is derived from an EMBL/GenBank/DDBJ whole genome shotgun (WGS) entry which is preliminary data.</text>
</comment>
<evidence type="ECO:0000256" key="11">
    <source>
        <dbReference type="ARBA" id="ARBA00023242"/>
    </source>
</evidence>
<comment type="subcellular location">
    <subcellularLocation>
        <location evidence="13">Nucleus</location>
    </subcellularLocation>
</comment>
<dbReference type="InterPro" id="IPR027370">
    <property type="entry name" value="Znf-RING_euk"/>
</dbReference>
<name>A0A103XRW2_CYNCS</name>
<evidence type="ECO:0000259" key="15">
    <source>
        <dbReference type="PROSITE" id="PS50089"/>
    </source>
</evidence>
<dbReference type="SUPFAM" id="SSF57850">
    <property type="entry name" value="RING/U-box"/>
    <property type="match status" value="4"/>
</dbReference>
<evidence type="ECO:0000256" key="2">
    <source>
        <dbReference type="ARBA" id="ARBA00004906"/>
    </source>
</evidence>
<keyword evidence="4" id="KW-0808">Transferase</keyword>
<dbReference type="InterPro" id="IPR045134">
    <property type="entry name" value="UHRF1/2-like"/>
</dbReference>
<dbReference type="InterPro" id="IPR015947">
    <property type="entry name" value="PUA-like_sf"/>
</dbReference>
<dbReference type="InterPro" id="IPR011011">
    <property type="entry name" value="Znf_FYVE_PHD"/>
</dbReference>
<dbReference type="PANTHER" id="PTHR14140:SF27">
    <property type="entry name" value="OS04G0289800 PROTEIN"/>
    <property type="match status" value="1"/>
</dbReference>
<dbReference type="InterPro" id="IPR001841">
    <property type="entry name" value="Znf_RING"/>
</dbReference>
<evidence type="ECO:0000256" key="8">
    <source>
        <dbReference type="ARBA" id="ARBA00022833"/>
    </source>
</evidence>
<evidence type="ECO:0000256" key="9">
    <source>
        <dbReference type="ARBA" id="ARBA00022853"/>
    </source>
</evidence>
<dbReference type="PROSITE" id="PS51015">
    <property type="entry name" value="YDG"/>
    <property type="match status" value="2"/>
</dbReference>
<dbReference type="InterPro" id="IPR036987">
    <property type="entry name" value="SRA-YDG_sf"/>
</dbReference>
<dbReference type="GO" id="GO:0005634">
    <property type="term" value="C:nucleus"/>
    <property type="evidence" value="ECO:0007669"/>
    <property type="project" value="UniProtKB-SubCell"/>
</dbReference>
<comment type="pathway">
    <text evidence="2">Protein modification; protein ubiquitination.</text>
</comment>
<dbReference type="GO" id="GO:0061630">
    <property type="term" value="F:ubiquitin protein ligase activity"/>
    <property type="evidence" value="ECO:0007669"/>
    <property type="project" value="UniProtKB-EC"/>
</dbReference>
<dbReference type="InterPro" id="IPR047498">
    <property type="entry name" value="RING-HC_ORTHRUS_rpt1"/>
</dbReference>
<dbReference type="InterPro" id="IPR019786">
    <property type="entry name" value="Zinc_finger_PHD-type_CS"/>
</dbReference>
<gene>
    <name evidence="17" type="ORF">Ccrd_002196</name>
</gene>
<protein>
    <recommendedName>
        <fullName evidence="3">RING-type E3 ubiquitin transferase</fullName>
        <ecNumber evidence="3">2.3.2.27</ecNumber>
    </recommendedName>
</protein>
<feature type="domain" description="YDG" evidence="16">
    <location>
        <begin position="273"/>
        <end position="421"/>
    </location>
</feature>
<evidence type="ECO:0000256" key="14">
    <source>
        <dbReference type="SAM" id="MobiDB-lite"/>
    </source>
</evidence>
<feature type="region of interest" description="Disordered" evidence="14">
    <location>
        <begin position="837"/>
        <end position="870"/>
    </location>
</feature>
<keyword evidence="10" id="KW-0238">DNA-binding</keyword>
<dbReference type="GO" id="GO:0003677">
    <property type="term" value="F:DNA binding"/>
    <property type="evidence" value="ECO:0007669"/>
    <property type="project" value="UniProtKB-KW"/>
</dbReference>
<evidence type="ECO:0000313" key="18">
    <source>
        <dbReference type="Proteomes" id="UP000243975"/>
    </source>
</evidence>
<dbReference type="InterPro" id="IPR003105">
    <property type="entry name" value="SRA_YDG"/>
</dbReference>
<evidence type="ECO:0000256" key="12">
    <source>
        <dbReference type="PROSITE-ProRule" id="PRU00175"/>
    </source>
</evidence>
<feature type="compositionally biased region" description="Basic and acidic residues" evidence="14">
    <location>
        <begin position="660"/>
        <end position="671"/>
    </location>
</feature>
<dbReference type="GO" id="GO:0044027">
    <property type="term" value="P:negative regulation of gene expression via chromosomal CpG island methylation"/>
    <property type="evidence" value="ECO:0007669"/>
    <property type="project" value="TreeGrafter"/>
</dbReference>
<dbReference type="Gene3D" id="3.30.40.10">
    <property type="entry name" value="Zinc/RING finger domain, C3HC4 (zinc finger)"/>
    <property type="match status" value="6"/>
</dbReference>
<feature type="compositionally biased region" description="Basic and acidic residues" evidence="14">
    <location>
        <begin position="1488"/>
        <end position="1516"/>
    </location>
</feature>
<dbReference type="UniPathway" id="UPA00143"/>
<proteinExistence type="predicted"/>
<feature type="domain" description="RING-type" evidence="15">
    <location>
        <begin position="886"/>
        <end position="925"/>
    </location>
</feature>
<feature type="region of interest" description="Disordered" evidence="14">
    <location>
        <begin position="657"/>
        <end position="746"/>
    </location>
</feature>
<dbReference type="GO" id="GO:0008270">
    <property type="term" value="F:zinc ion binding"/>
    <property type="evidence" value="ECO:0007669"/>
    <property type="project" value="UniProtKB-KW"/>
</dbReference>